<dbReference type="GO" id="GO:0016627">
    <property type="term" value="F:oxidoreductase activity, acting on the CH-CH group of donors"/>
    <property type="evidence" value="ECO:0007669"/>
    <property type="project" value="TreeGrafter"/>
</dbReference>
<dbReference type="GO" id="GO:0005829">
    <property type="term" value="C:cytosol"/>
    <property type="evidence" value="ECO:0007669"/>
    <property type="project" value="TreeGrafter"/>
</dbReference>
<keyword evidence="4" id="KW-1185">Reference proteome</keyword>
<dbReference type="PANTHER" id="PTHR35176">
    <property type="entry name" value="HEME OXYGENASE HI_0854-RELATED"/>
    <property type="match status" value="1"/>
</dbReference>
<feature type="domain" description="Pyridoxamine 5'-phosphate oxidase N-terminal" evidence="2">
    <location>
        <begin position="10"/>
        <end position="89"/>
    </location>
</feature>
<evidence type="ECO:0000256" key="1">
    <source>
        <dbReference type="ARBA" id="ARBA00023002"/>
    </source>
</evidence>
<organism evidence="3 4">
    <name type="scientific">Actinocatenispora rupis</name>
    <dbReference type="NCBI Taxonomy" id="519421"/>
    <lineage>
        <taxon>Bacteria</taxon>
        <taxon>Bacillati</taxon>
        <taxon>Actinomycetota</taxon>
        <taxon>Actinomycetes</taxon>
        <taxon>Micromonosporales</taxon>
        <taxon>Micromonosporaceae</taxon>
        <taxon>Actinocatenispora</taxon>
    </lineage>
</organism>
<dbReference type="InterPro" id="IPR052019">
    <property type="entry name" value="F420H2_bilvrd_red/Heme_oxyg"/>
</dbReference>
<dbReference type="InterPro" id="IPR012349">
    <property type="entry name" value="Split_barrel_FMN-bd"/>
</dbReference>
<name>A0A8J3NFM4_9ACTN</name>
<proteinExistence type="predicted"/>
<dbReference type="Gene3D" id="2.30.110.10">
    <property type="entry name" value="Electron Transport, Fmn-binding Protein, Chain A"/>
    <property type="match status" value="1"/>
</dbReference>
<dbReference type="EMBL" id="BOMB01000028">
    <property type="protein sequence ID" value="GID13964.1"/>
    <property type="molecule type" value="Genomic_DNA"/>
</dbReference>
<dbReference type="Pfam" id="PF01243">
    <property type="entry name" value="PNPOx_N"/>
    <property type="match status" value="1"/>
</dbReference>
<sequence length="125" mass="13382">MTSLGELARGQYVLVTTYRRDGRAVPTPVWCAPDGDGLVIWTPADAGKVKRLRNDPRADLAPCTLRGTPTGPAVAARAEIMDAAGSDRARTLIAREYGMVGRLTMLGSRLRRGTRGTVGIRFTAA</sequence>
<evidence type="ECO:0000259" key="2">
    <source>
        <dbReference type="Pfam" id="PF01243"/>
    </source>
</evidence>
<dbReference type="GO" id="GO:0070967">
    <property type="term" value="F:coenzyme F420 binding"/>
    <property type="evidence" value="ECO:0007669"/>
    <property type="project" value="TreeGrafter"/>
</dbReference>
<protein>
    <submittedName>
        <fullName evidence="3">PPOX class F420-dependent oxidoreductase</fullName>
    </submittedName>
</protein>
<dbReference type="PANTHER" id="PTHR35176:SF11">
    <property type="entry name" value="PYRIDOXAMINE 5'-PHOSPHATE OXIDASE FAMILY PROTEIN"/>
    <property type="match status" value="1"/>
</dbReference>
<dbReference type="RefSeq" id="WP_203661484.1">
    <property type="nucleotide sequence ID" value="NZ_BAAAZM010000014.1"/>
</dbReference>
<accession>A0A8J3NFM4</accession>
<dbReference type="Proteomes" id="UP000612808">
    <property type="component" value="Unassembled WGS sequence"/>
</dbReference>
<comment type="caution">
    <text evidence="3">The sequence shown here is derived from an EMBL/GenBank/DDBJ whole genome shotgun (WGS) entry which is preliminary data.</text>
</comment>
<evidence type="ECO:0000313" key="3">
    <source>
        <dbReference type="EMBL" id="GID13964.1"/>
    </source>
</evidence>
<evidence type="ECO:0000313" key="4">
    <source>
        <dbReference type="Proteomes" id="UP000612808"/>
    </source>
</evidence>
<gene>
    <name evidence="3" type="ORF">Aru02nite_48530</name>
</gene>
<dbReference type="InterPro" id="IPR019965">
    <property type="entry name" value="PPOX_F420-dep_Rv2061_put"/>
</dbReference>
<keyword evidence="1" id="KW-0560">Oxidoreductase</keyword>
<dbReference type="AlphaFoldDB" id="A0A8J3NFM4"/>
<dbReference type="NCBIfam" id="TIGR03666">
    <property type="entry name" value="Rv2061_F420"/>
    <property type="match status" value="1"/>
</dbReference>
<dbReference type="InterPro" id="IPR011576">
    <property type="entry name" value="Pyridox_Oxase_N"/>
</dbReference>
<dbReference type="SUPFAM" id="SSF50475">
    <property type="entry name" value="FMN-binding split barrel"/>
    <property type="match status" value="1"/>
</dbReference>
<reference evidence="3" key="1">
    <citation type="submission" date="2021-01" db="EMBL/GenBank/DDBJ databases">
        <title>Whole genome shotgun sequence of Actinocatenispora rupis NBRC 107355.</title>
        <authorList>
            <person name="Komaki H."/>
            <person name="Tamura T."/>
        </authorList>
    </citation>
    <scope>NUCLEOTIDE SEQUENCE</scope>
    <source>
        <strain evidence="3">NBRC 107355</strain>
    </source>
</reference>